<feature type="compositionally biased region" description="Basic and acidic residues" evidence="1">
    <location>
        <begin position="35"/>
        <end position="54"/>
    </location>
</feature>
<name>A0A1D8N4W3_YARLL</name>
<evidence type="ECO:0000313" key="2">
    <source>
        <dbReference type="EMBL" id="AOW00644.1"/>
    </source>
</evidence>
<organism evidence="2 3">
    <name type="scientific">Yarrowia lipolytica</name>
    <name type="common">Candida lipolytica</name>
    <dbReference type="NCBI Taxonomy" id="4952"/>
    <lineage>
        <taxon>Eukaryota</taxon>
        <taxon>Fungi</taxon>
        <taxon>Dikarya</taxon>
        <taxon>Ascomycota</taxon>
        <taxon>Saccharomycotina</taxon>
        <taxon>Dipodascomycetes</taxon>
        <taxon>Dipodascales</taxon>
        <taxon>Dipodascales incertae sedis</taxon>
        <taxon>Yarrowia</taxon>
    </lineage>
</organism>
<dbReference type="GeneID" id="94582447"/>
<dbReference type="EMBL" id="CP017553">
    <property type="protein sequence ID" value="AOW00644.1"/>
    <property type="molecule type" value="Genomic_DNA"/>
</dbReference>
<feature type="compositionally biased region" description="Polar residues" evidence="1">
    <location>
        <begin position="93"/>
        <end position="123"/>
    </location>
</feature>
<dbReference type="RefSeq" id="XP_068137887.1">
    <property type="nucleotide sequence ID" value="XM_068281786.1"/>
</dbReference>
<feature type="compositionally biased region" description="Low complexity" evidence="1">
    <location>
        <begin position="56"/>
        <end position="66"/>
    </location>
</feature>
<sequence>MEPEASLADELKRLLRVELAPKSRNHKSLCLSPHFGEKERGWTPREETERDRKSLQTSTTTYQTDTDTQEPVIVIPRTRHSHPRSRSSTRPPFQSQTVPCLTASPKISSKPDTPNFTLTHTPD</sequence>
<accession>A0A1D8N4W3</accession>
<gene>
    <name evidence="2" type="ORF">YALI1_A14430g</name>
</gene>
<evidence type="ECO:0000313" key="3">
    <source>
        <dbReference type="Proteomes" id="UP000182444"/>
    </source>
</evidence>
<feature type="region of interest" description="Disordered" evidence="1">
    <location>
        <begin position="22"/>
        <end position="123"/>
    </location>
</feature>
<reference evidence="2 3" key="1">
    <citation type="journal article" date="2016" name="PLoS ONE">
        <title>Sequence Assembly of Yarrowia lipolytica Strain W29/CLIB89 Shows Transposable Element Diversity.</title>
        <authorList>
            <person name="Magnan C."/>
            <person name="Yu J."/>
            <person name="Chang I."/>
            <person name="Jahn E."/>
            <person name="Kanomata Y."/>
            <person name="Wu J."/>
            <person name="Zeller M."/>
            <person name="Oakes M."/>
            <person name="Baldi P."/>
            <person name="Sandmeyer S."/>
        </authorList>
    </citation>
    <scope>NUCLEOTIDE SEQUENCE [LARGE SCALE GENOMIC DNA]</scope>
    <source>
        <strain evidence="3">CLIB89(W29)</strain>
    </source>
</reference>
<feature type="compositionally biased region" description="Basic residues" evidence="1">
    <location>
        <begin position="77"/>
        <end position="87"/>
    </location>
</feature>
<evidence type="ECO:0000256" key="1">
    <source>
        <dbReference type="SAM" id="MobiDB-lite"/>
    </source>
</evidence>
<proteinExistence type="predicted"/>
<protein>
    <submittedName>
        <fullName evidence="2">Uncharacterized protein</fullName>
    </submittedName>
</protein>
<dbReference type="AlphaFoldDB" id="A0A1D8N4W3"/>
<dbReference type="Proteomes" id="UP000182444">
    <property type="component" value="Chromosome 1A"/>
</dbReference>
<dbReference type="VEuPathDB" id="FungiDB:YALI1_A14430g"/>